<gene>
    <name evidence="3" type="ORF">PUP29_11590</name>
</gene>
<sequence>MNAVLIGFGYWGPNIARNLNVSKDFNLYGICDVDEKKLAKAKNLYGDKVKYYTDYKDVIADAAVDMCAVALRNEIGQIVAREVLKAKKHLFMEKPMATKLEDAKLLKRLAEENGVLIHIDHILVYHPIIRKIKEIIDSGELGELIFFESNRANLGPHIKNDMNAMWDLAVHDLAILDYLCNGKHARDVECMGVKKFGDQEVLTYLTIQYSNFIAMLKSSWISPLKERTIIISGTHKMIVFDDLKESEKLMIYDKGVEINKELFSEYGKYEAKVRMGDLYVPNIEREDSLLNSLTHFAECIRENKQSISGPDQGIRVLEILEKADCSLNKNEVKA</sequence>
<dbReference type="SUPFAM" id="SSF55347">
    <property type="entry name" value="Glyceraldehyde-3-phosphate dehydrogenase-like, C-terminal domain"/>
    <property type="match status" value="1"/>
</dbReference>
<dbReference type="AlphaFoldDB" id="A0AAU8A8G6"/>
<dbReference type="Pfam" id="PF01408">
    <property type="entry name" value="GFO_IDH_MocA"/>
    <property type="match status" value="1"/>
</dbReference>
<dbReference type="Pfam" id="PF22725">
    <property type="entry name" value="GFO_IDH_MocA_C3"/>
    <property type="match status" value="1"/>
</dbReference>
<organism evidence="3">
    <name type="scientific">Christensenella massiliensis</name>
    <dbReference type="NCBI Taxonomy" id="1805714"/>
    <lineage>
        <taxon>Bacteria</taxon>
        <taxon>Bacillati</taxon>
        <taxon>Bacillota</taxon>
        <taxon>Clostridia</taxon>
        <taxon>Christensenellales</taxon>
        <taxon>Christensenellaceae</taxon>
        <taxon>Christensenella</taxon>
    </lineage>
</organism>
<protein>
    <submittedName>
        <fullName evidence="3">Gfo/Idh/MocA family oxidoreductase</fullName>
    </submittedName>
</protein>
<dbReference type="PANTHER" id="PTHR43377:SF6">
    <property type="entry name" value="GFO_IDH_MOCA-LIKE OXIDOREDUCTASE N-TERMINAL DOMAIN-CONTAINING PROTEIN"/>
    <property type="match status" value="1"/>
</dbReference>
<dbReference type="InterPro" id="IPR000683">
    <property type="entry name" value="Gfo/Idh/MocA-like_OxRdtase_N"/>
</dbReference>
<reference evidence="3" key="1">
    <citation type="submission" date="2023-02" db="EMBL/GenBank/DDBJ databases">
        <title>Gut commensal Christensenella minuta modulates host metabolism via a new class of secondary bile acids.</title>
        <authorList>
            <person name="Liu C."/>
        </authorList>
    </citation>
    <scope>NUCLEOTIDE SEQUENCE</scope>
    <source>
        <strain evidence="3">CA70</strain>
    </source>
</reference>
<dbReference type="InterPro" id="IPR051450">
    <property type="entry name" value="Gfo/Idh/MocA_Oxidoreductases"/>
</dbReference>
<dbReference type="PANTHER" id="PTHR43377">
    <property type="entry name" value="BILIVERDIN REDUCTASE A"/>
    <property type="match status" value="1"/>
</dbReference>
<dbReference type="Gene3D" id="3.40.50.720">
    <property type="entry name" value="NAD(P)-binding Rossmann-like Domain"/>
    <property type="match status" value="1"/>
</dbReference>
<dbReference type="InterPro" id="IPR055170">
    <property type="entry name" value="GFO_IDH_MocA-like_dom"/>
</dbReference>
<accession>A0AAU8A8G6</accession>
<evidence type="ECO:0000259" key="1">
    <source>
        <dbReference type="Pfam" id="PF01408"/>
    </source>
</evidence>
<dbReference type="Gene3D" id="3.30.360.10">
    <property type="entry name" value="Dihydrodipicolinate Reductase, domain 2"/>
    <property type="match status" value="1"/>
</dbReference>
<dbReference type="EMBL" id="CP117826">
    <property type="protein sequence ID" value="XCC62159.1"/>
    <property type="molecule type" value="Genomic_DNA"/>
</dbReference>
<name>A0AAU8A8G6_9FIRM</name>
<dbReference type="InterPro" id="IPR036291">
    <property type="entry name" value="NAD(P)-bd_dom_sf"/>
</dbReference>
<evidence type="ECO:0000259" key="2">
    <source>
        <dbReference type="Pfam" id="PF22725"/>
    </source>
</evidence>
<evidence type="ECO:0000313" key="3">
    <source>
        <dbReference type="EMBL" id="XCC62159.1"/>
    </source>
</evidence>
<feature type="domain" description="Gfo/Idh/MocA-like oxidoreductase N-terminal" evidence="1">
    <location>
        <begin position="2"/>
        <end position="121"/>
    </location>
</feature>
<proteinExistence type="predicted"/>
<feature type="domain" description="GFO/IDH/MocA-like oxidoreductase" evidence="2">
    <location>
        <begin position="129"/>
        <end position="238"/>
    </location>
</feature>
<dbReference type="RefSeq" id="WP_079545597.1">
    <property type="nucleotide sequence ID" value="NZ_CP117826.1"/>
</dbReference>
<dbReference type="GO" id="GO:0000166">
    <property type="term" value="F:nucleotide binding"/>
    <property type="evidence" value="ECO:0007669"/>
    <property type="project" value="InterPro"/>
</dbReference>
<dbReference type="SUPFAM" id="SSF51735">
    <property type="entry name" value="NAD(P)-binding Rossmann-fold domains"/>
    <property type="match status" value="1"/>
</dbReference>